<comment type="catalytic activity">
    <reaction evidence="7">
        <text>L-seryl-[protein] + ATP = O-phospho-L-seryl-[protein] + ADP + H(+)</text>
        <dbReference type="Rhea" id="RHEA:17989"/>
        <dbReference type="Rhea" id="RHEA-COMP:9863"/>
        <dbReference type="Rhea" id="RHEA-COMP:11604"/>
        <dbReference type="ChEBI" id="CHEBI:15378"/>
        <dbReference type="ChEBI" id="CHEBI:29999"/>
        <dbReference type="ChEBI" id="CHEBI:30616"/>
        <dbReference type="ChEBI" id="CHEBI:83421"/>
        <dbReference type="ChEBI" id="CHEBI:456216"/>
        <dbReference type="EC" id="2.7.11.24"/>
    </reaction>
</comment>
<feature type="domain" description="Protein kinase" evidence="10">
    <location>
        <begin position="27"/>
        <end position="312"/>
    </location>
</feature>
<dbReference type="PROSITE" id="PS00107">
    <property type="entry name" value="PROTEIN_KINASE_ATP"/>
    <property type="match status" value="1"/>
</dbReference>
<dbReference type="InterPro" id="IPR011009">
    <property type="entry name" value="Kinase-like_dom_sf"/>
</dbReference>
<feature type="binding site" evidence="8">
    <location>
        <position position="57"/>
    </location>
    <ligand>
        <name>ATP</name>
        <dbReference type="ChEBI" id="CHEBI:30616"/>
    </ligand>
</feature>
<dbReference type="SMART" id="SM00651">
    <property type="entry name" value="Sm"/>
    <property type="match status" value="1"/>
</dbReference>
<dbReference type="PROSITE" id="PS50011">
    <property type="entry name" value="PROTEIN_KINASE_DOM"/>
    <property type="match status" value="1"/>
</dbReference>
<evidence type="ECO:0000313" key="12">
    <source>
        <dbReference type="EMBL" id="KAG5379796.1"/>
    </source>
</evidence>
<keyword evidence="3 8" id="KW-0547">Nucleotide-binding</keyword>
<sequence>MEPIPNDAKYVQYNISGNIFEVPAKYKPPIMTLGSGGYGLVCSAVNSESNERVAIKKIMHACENPIQAKRTLREIKLLRHLEHENIVGIKDIIVPPQREFFEDVYIAFEMMDSDLYKVITSYEKLTKDHYQYFLYQILRGLKYIHSANVLHRDLKPSNLLVSVKCELKICDFGLARAASETHAMTEYVTTRWYRAPELLLNSSTYTKAIDMWSVGCIFLELMTGRPLFPGRDHVHQFCLILELIGSPTEYDIGSLNDSAKQYLRQLPWFARQSFYLKFPNVPYSAIDLVEKMLKFDPRQRISVEDALAHPFLETLHDITDEPVCTKPFDVDLEEHPLEVEQIKELIYQEALAFNAAQQQTFSWTAEKLESTGLPTSPSSKDVRSRVSKHESQLPDETLEGLPNASSSSLEDPDLRRRIRKKERKMSGSGDKVVGTTKTPADFLKSIRGRPVVVKLNSGVDYRGILACLDGYMNIAMEQTEEYVNGQLKNKYGDAFIRGNNVLYISTVKGPLADGA</sequence>
<comment type="caution">
    <text evidence="12">The sequence shown here is derived from an EMBL/GenBank/DDBJ whole genome shotgun (WGS) entry which is preliminary data.</text>
</comment>
<evidence type="ECO:0000259" key="10">
    <source>
        <dbReference type="PROSITE" id="PS50011"/>
    </source>
</evidence>
<accession>A0ABQ7L208</accession>
<dbReference type="Gene3D" id="1.10.510.10">
    <property type="entry name" value="Transferase(Phosphotransferase) domain 1"/>
    <property type="match status" value="1"/>
</dbReference>
<evidence type="ECO:0000256" key="9">
    <source>
        <dbReference type="SAM" id="MobiDB-lite"/>
    </source>
</evidence>
<dbReference type="InterPro" id="IPR010920">
    <property type="entry name" value="LSM_dom_sf"/>
</dbReference>
<dbReference type="InterPro" id="IPR000719">
    <property type="entry name" value="Prot_kinase_dom"/>
</dbReference>
<dbReference type="SMART" id="SM00220">
    <property type="entry name" value="S_TKc"/>
    <property type="match status" value="1"/>
</dbReference>
<dbReference type="EMBL" id="JADBGQ010000009">
    <property type="protein sequence ID" value="KAG5379796.1"/>
    <property type="molecule type" value="Genomic_DNA"/>
</dbReference>
<evidence type="ECO:0000256" key="6">
    <source>
        <dbReference type="ARBA" id="ARBA00047592"/>
    </source>
</evidence>
<keyword evidence="5 8" id="KW-0067">ATP-binding</keyword>
<dbReference type="PANTHER" id="PTHR24055">
    <property type="entry name" value="MITOGEN-ACTIVATED PROTEIN KINASE"/>
    <property type="match status" value="1"/>
</dbReference>
<dbReference type="Gene3D" id="3.30.200.20">
    <property type="entry name" value="Phosphorylase Kinase, domain 1"/>
    <property type="match status" value="1"/>
</dbReference>
<keyword evidence="4" id="KW-0418">Kinase</keyword>
<keyword evidence="13" id="KW-1185">Reference proteome</keyword>
<protein>
    <recommendedName>
        <fullName evidence="14">Protein kinase domain-containing protein</fullName>
    </recommendedName>
</protein>
<feature type="compositionally biased region" description="Basic and acidic residues" evidence="9">
    <location>
        <begin position="380"/>
        <end position="392"/>
    </location>
</feature>
<organism evidence="12 13">
    <name type="scientific">Brassica rapa subsp. trilocularis</name>
    <dbReference type="NCBI Taxonomy" id="1813537"/>
    <lineage>
        <taxon>Eukaryota</taxon>
        <taxon>Viridiplantae</taxon>
        <taxon>Streptophyta</taxon>
        <taxon>Embryophyta</taxon>
        <taxon>Tracheophyta</taxon>
        <taxon>Spermatophyta</taxon>
        <taxon>Magnoliopsida</taxon>
        <taxon>eudicotyledons</taxon>
        <taxon>Gunneridae</taxon>
        <taxon>Pentapetalae</taxon>
        <taxon>rosids</taxon>
        <taxon>malvids</taxon>
        <taxon>Brassicales</taxon>
        <taxon>Brassicaceae</taxon>
        <taxon>Brassiceae</taxon>
        <taxon>Brassica</taxon>
    </lineage>
</organism>
<feature type="region of interest" description="Disordered" evidence="9">
    <location>
        <begin position="368"/>
        <end position="434"/>
    </location>
</feature>
<dbReference type="InterPro" id="IPR008271">
    <property type="entry name" value="Ser/Thr_kinase_AS"/>
</dbReference>
<evidence type="ECO:0000256" key="8">
    <source>
        <dbReference type="PROSITE-ProRule" id="PRU10141"/>
    </source>
</evidence>
<reference evidence="12 13" key="1">
    <citation type="submission" date="2021-03" db="EMBL/GenBank/DDBJ databases">
        <authorList>
            <person name="King G.J."/>
            <person name="Bancroft I."/>
            <person name="Baten A."/>
            <person name="Bloomfield J."/>
            <person name="Borpatragohain P."/>
            <person name="He Z."/>
            <person name="Irish N."/>
            <person name="Irwin J."/>
            <person name="Liu K."/>
            <person name="Mauleon R.P."/>
            <person name="Moore J."/>
            <person name="Morris R."/>
            <person name="Ostergaard L."/>
            <person name="Wang B."/>
            <person name="Wells R."/>
        </authorList>
    </citation>
    <scope>NUCLEOTIDE SEQUENCE [LARGE SCALE GENOMIC DNA]</scope>
    <source>
        <strain evidence="12">R-o-18</strain>
        <tissue evidence="12">Leaf</tissue>
    </source>
</reference>
<dbReference type="InterPro" id="IPR047575">
    <property type="entry name" value="Sm"/>
</dbReference>
<feature type="domain" description="Sm" evidence="11">
    <location>
        <begin position="438"/>
        <end position="510"/>
    </location>
</feature>
<evidence type="ECO:0000256" key="4">
    <source>
        <dbReference type="ARBA" id="ARBA00022777"/>
    </source>
</evidence>
<evidence type="ECO:0000256" key="1">
    <source>
        <dbReference type="ARBA" id="ARBA00008832"/>
    </source>
</evidence>
<comment type="catalytic activity">
    <reaction evidence="6">
        <text>L-threonyl-[protein] + ATP = O-phospho-L-threonyl-[protein] + ADP + H(+)</text>
        <dbReference type="Rhea" id="RHEA:46608"/>
        <dbReference type="Rhea" id="RHEA-COMP:11060"/>
        <dbReference type="Rhea" id="RHEA-COMP:11605"/>
        <dbReference type="ChEBI" id="CHEBI:15378"/>
        <dbReference type="ChEBI" id="CHEBI:30013"/>
        <dbReference type="ChEBI" id="CHEBI:30616"/>
        <dbReference type="ChEBI" id="CHEBI:61977"/>
        <dbReference type="ChEBI" id="CHEBI:456216"/>
        <dbReference type="EC" id="2.7.11.24"/>
    </reaction>
</comment>
<dbReference type="Pfam" id="PF00069">
    <property type="entry name" value="Pkinase"/>
    <property type="match status" value="1"/>
</dbReference>
<keyword evidence="2" id="KW-0808">Transferase</keyword>
<dbReference type="PROSITE" id="PS52002">
    <property type="entry name" value="SM"/>
    <property type="match status" value="1"/>
</dbReference>
<dbReference type="SUPFAM" id="SSF50182">
    <property type="entry name" value="Sm-like ribonucleoproteins"/>
    <property type="match status" value="1"/>
</dbReference>
<dbReference type="SUPFAM" id="SSF56112">
    <property type="entry name" value="Protein kinase-like (PK-like)"/>
    <property type="match status" value="1"/>
</dbReference>
<evidence type="ECO:0000256" key="3">
    <source>
        <dbReference type="ARBA" id="ARBA00022741"/>
    </source>
</evidence>
<evidence type="ECO:0000256" key="2">
    <source>
        <dbReference type="ARBA" id="ARBA00022679"/>
    </source>
</evidence>
<dbReference type="Gene3D" id="2.30.30.100">
    <property type="match status" value="1"/>
</dbReference>
<evidence type="ECO:0008006" key="14">
    <source>
        <dbReference type="Google" id="ProtNLM"/>
    </source>
</evidence>
<evidence type="ECO:0000313" key="13">
    <source>
        <dbReference type="Proteomes" id="UP000823674"/>
    </source>
</evidence>
<dbReference type="PROSITE" id="PS00108">
    <property type="entry name" value="PROTEIN_KINASE_ST"/>
    <property type="match status" value="1"/>
</dbReference>
<dbReference type="Pfam" id="PF01423">
    <property type="entry name" value="LSM"/>
    <property type="match status" value="1"/>
</dbReference>
<dbReference type="InterPro" id="IPR001163">
    <property type="entry name" value="Sm_dom_euk/arc"/>
</dbReference>
<name>A0ABQ7L208_BRACM</name>
<evidence type="ECO:0000256" key="5">
    <source>
        <dbReference type="ARBA" id="ARBA00022840"/>
    </source>
</evidence>
<dbReference type="CDD" id="cd01726">
    <property type="entry name" value="LSm6"/>
    <property type="match status" value="1"/>
</dbReference>
<dbReference type="Proteomes" id="UP000823674">
    <property type="component" value="Chromosome A07"/>
</dbReference>
<evidence type="ECO:0000259" key="11">
    <source>
        <dbReference type="PROSITE" id="PS52002"/>
    </source>
</evidence>
<dbReference type="InterPro" id="IPR017441">
    <property type="entry name" value="Protein_kinase_ATP_BS"/>
</dbReference>
<dbReference type="InterPro" id="IPR050117">
    <property type="entry name" value="MAPK"/>
</dbReference>
<evidence type="ECO:0000256" key="7">
    <source>
        <dbReference type="ARBA" id="ARBA00048312"/>
    </source>
</evidence>
<comment type="similarity">
    <text evidence="1">Belongs to the protein kinase superfamily. CMGC Ser/Thr protein kinase family. MAP kinase subfamily.</text>
</comment>
<proteinExistence type="inferred from homology"/>
<gene>
    <name evidence="12" type="primary">A07p031020.1_BraROA</name>
    <name evidence="12" type="ORF">IGI04_027638</name>
</gene>